<evidence type="ECO:0000256" key="1">
    <source>
        <dbReference type="SAM" id="Phobius"/>
    </source>
</evidence>
<reference evidence="2 3" key="1">
    <citation type="submission" date="2017-06" db="EMBL/GenBank/DDBJ databases">
        <title>Draft Genome Sequence of Natranaerobius trueperi halophilic, alkalithermophilic bacteria from soda lakes.</title>
        <authorList>
            <person name="Zhao B."/>
        </authorList>
    </citation>
    <scope>NUCLEOTIDE SEQUENCE [LARGE SCALE GENOMIC DNA]</scope>
    <source>
        <strain evidence="2 3">DSM 18760</strain>
    </source>
</reference>
<organism evidence="2 3">
    <name type="scientific">Natranaerobius trueperi</name>
    <dbReference type="NCBI Taxonomy" id="759412"/>
    <lineage>
        <taxon>Bacteria</taxon>
        <taxon>Bacillati</taxon>
        <taxon>Bacillota</taxon>
        <taxon>Clostridia</taxon>
        <taxon>Natranaerobiales</taxon>
        <taxon>Natranaerobiaceae</taxon>
        <taxon>Natranaerobius</taxon>
    </lineage>
</organism>
<name>A0A226C2X9_9FIRM</name>
<evidence type="ECO:0000313" key="3">
    <source>
        <dbReference type="Proteomes" id="UP000214588"/>
    </source>
</evidence>
<keyword evidence="3" id="KW-1185">Reference proteome</keyword>
<gene>
    <name evidence="2" type="ORF">CDO51_00865</name>
</gene>
<comment type="caution">
    <text evidence="2">The sequence shown here is derived from an EMBL/GenBank/DDBJ whole genome shotgun (WGS) entry which is preliminary data.</text>
</comment>
<keyword evidence="1" id="KW-0472">Membrane</keyword>
<proteinExistence type="predicted"/>
<evidence type="ECO:0000313" key="2">
    <source>
        <dbReference type="EMBL" id="OWZ84984.1"/>
    </source>
</evidence>
<dbReference type="Proteomes" id="UP000214588">
    <property type="component" value="Unassembled WGS sequence"/>
</dbReference>
<accession>A0A226C2X9</accession>
<sequence length="97" mass="11420">MLKITFEKTLKLLKQYLIDHTASTFKKKKAEKDSCLLSSNGSIITQIIYLLYLRLLYCSNLIPTFIVSFFITYHYNNIFKYFTYNKGGSNSHPYPLF</sequence>
<dbReference type="AlphaFoldDB" id="A0A226C2X9"/>
<keyword evidence="1" id="KW-0812">Transmembrane</keyword>
<dbReference type="EMBL" id="NIQC01000001">
    <property type="protein sequence ID" value="OWZ84984.1"/>
    <property type="molecule type" value="Genomic_DNA"/>
</dbReference>
<feature type="transmembrane region" description="Helical" evidence="1">
    <location>
        <begin position="61"/>
        <end position="79"/>
    </location>
</feature>
<keyword evidence="1" id="KW-1133">Transmembrane helix</keyword>
<protein>
    <submittedName>
        <fullName evidence="2">Uncharacterized protein</fullName>
    </submittedName>
</protein>